<dbReference type="InterPro" id="IPR001387">
    <property type="entry name" value="Cro/C1-type_HTH"/>
</dbReference>
<dbReference type="Gene3D" id="1.10.260.40">
    <property type="entry name" value="lambda repressor-like DNA-binding domains"/>
    <property type="match status" value="1"/>
</dbReference>
<evidence type="ECO:0000259" key="2">
    <source>
        <dbReference type="PROSITE" id="PS50943"/>
    </source>
</evidence>
<organism evidence="3 4">
    <name type="scientific">Candidatus Merdiplasma excrementigallinarum</name>
    <dbReference type="NCBI Taxonomy" id="2840864"/>
    <lineage>
        <taxon>Bacteria</taxon>
        <taxon>Bacillati</taxon>
        <taxon>Bacillota</taxon>
        <taxon>Clostridia</taxon>
        <taxon>Lachnospirales</taxon>
        <taxon>Lachnospiraceae</taxon>
        <taxon>Lachnospiraceae incertae sedis</taxon>
        <taxon>Candidatus Merdiplasma</taxon>
    </lineage>
</organism>
<evidence type="ECO:0000313" key="4">
    <source>
        <dbReference type="Proteomes" id="UP000886889"/>
    </source>
</evidence>
<dbReference type="GO" id="GO:0003677">
    <property type="term" value="F:DNA binding"/>
    <property type="evidence" value="ECO:0007669"/>
    <property type="project" value="UniProtKB-KW"/>
</dbReference>
<dbReference type="AlphaFoldDB" id="A0A9D1NYR5"/>
<reference evidence="3" key="2">
    <citation type="journal article" date="2021" name="PeerJ">
        <title>Extensive microbial diversity within the chicken gut microbiome revealed by metagenomics and culture.</title>
        <authorList>
            <person name="Gilroy R."/>
            <person name="Ravi A."/>
            <person name="Getino M."/>
            <person name="Pursley I."/>
            <person name="Horton D.L."/>
            <person name="Alikhan N.F."/>
            <person name="Baker D."/>
            <person name="Gharbi K."/>
            <person name="Hall N."/>
            <person name="Watson M."/>
            <person name="Adriaenssens E.M."/>
            <person name="Foster-Nyarko E."/>
            <person name="Jarju S."/>
            <person name="Secka A."/>
            <person name="Antonio M."/>
            <person name="Oren A."/>
            <person name="Chaudhuri R.R."/>
            <person name="La Ragione R."/>
            <person name="Hildebrand F."/>
            <person name="Pallen M.J."/>
        </authorList>
    </citation>
    <scope>NUCLEOTIDE SEQUENCE</scope>
    <source>
        <strain evidence="3">ChiBcec6-7307</strain>
    </source>
</reference>
<reference evidence="3" key="1">
    <citation type="submission" date="2020-10" db="EMBL/GenBank/DDBJ databases">
        <authorList>
            <person name="Gilroy R."/>
        </authorList>
    </citation>
    <scope>NUCLEOTIDE SEQUENCE</scope>
    <source>
        <strain evidence="3">ChiBcec6-7307</strain>
    </source>
</reference>
<dbReference type="Proteomes" id="UP000886889">
    <property type="component" value="Unassembled WGS sequence"/>
</dbReference>
<feature type="domain" description="HTH cro/C1-type" evidence="2">
    <location>
        <begin position="8"/>
        <end position="62"/>
    </location>
</feature>
<sequence length="115" mass="13130">MTNIGEILKNAREDKGLTQAEVMRITGINRKSLSGYENNVAEPDLHTFAELAKLYSLSADHILGIRSDSPTYVPTRTEQQYILKIKKLDQQHLEELDALLDILVSFSKKKMSRKR</sequence>
<comment type="caution">
    <text evidence="3">The sequence shown here is derived from an EMBL/GenBank/DDBJ whole genome shotgun (WGS) entry which is preliminary data.</text>
</comment>
<name>A0A9D1NYR5_9FIRM</name>
<proteinExistence type="predicted"/>
<dbReference type="CDD" id="cd00093">
    <property type="entry name" value="HTH_XRE"/>
    <property type="match status" value="1"/>
</dbReference>
<evidence type="ECO:0000256" key="1">
    <source>
        <dbReference type="ARBA" id="ARBA00023125"/>
    </source>
</evidence>
<dbReference type="EMBL" id="DVOS01000043">
    <property type="protein sequence ID" value="HIV23279.1"/>
    <property type="molecule type" value="Genomic_DNA"/>
</dbReference>
<dbReference type="PANTHER" id="PTHR46558:SF11">
    <property type="entry name" value="HTH-TYPE TRANSCRIPTIONAL REGULATOR XRE"/>
    <property type="match status" value="1"/>
</dbReference>
<dbReference type="SMART" id="SM00530">
    <property type="entry name" value="HTH_XRE"/>
    <property type="match status" value="1"/>
</dbReference>
<dbReference type="Pfam" id="PF12844">
    <property type="entry name" value="HTH_19"/>
    <property type="match status" value="1"/>
</dbReference>
<dbReference type="SUPFAM" id="SSF47413">
    <property type="entry name" value="lambda repressor-like DNA-binding domains"/>
    <property type="match status" value="1"/>
</dbReference>
<dbReference type="InterPro" id="IPR010982">
    <property type="entry name" value="Lambda_DNA-bd_dom_sf"/>
</dbReference>
<protein>
    <submittedName>
        <fullName evidence="3">Helix-turn-helix domain-containing protein</fullName>
    </submittedName>
</protein>
<accession>A0A9D1NYR5</accession>
<keyword evidence="1" id="KW-0238">DNA-binding</keyword>
<gene>
    <name evidence="3" type="ORF">IAC80_05000</name>
</gene>
<dbReference type="PROSITE" id="PS50943">
    <property type="entry name" value="HTH_CROC1"/>
    <property type="match status" value="1"/>
</dbReference>
<dbReference type="PANTHER" id="PTHR46558">
    <property type="entry name" value="TRACRIPTIONAL REGULATORY PROTEIN-RELATED-RELATED"/>
    <property type="match status" value="1"/>
</dbReference>
<evidence type="ECO:0000313" key="3">
    <source>
        <dbReference type="EMBL" id="HIV23279.1"/>
    </source>
</evidence>